<feature type="region of interest" description="Disordered" evidence="6">
    <location>
        <begin position="519"/>
        <end position="542"/>
    </location>
</feature>
<comment type="caution">
    <text evidence="8">The sequence shown here is derived from an EMBL/GenBank/DDBJ whole genome shotgun (WGS) entry which is preliminary data.</text>
</comment>
<feature type="region of interest" description="Disordered" evidence="6">
    <location>
        <begin position="1"/>
        <end position="24"/>
    </location>
</feature>
<comment type="similarity">
    <text evidence="2">Belongs to the MSOX/MTOX family.</text>
</comment>
<dbReference type="InterPro" id="IPR006076">
    <property type="entry name" value="FAD-dep_OxRdtase"/>
</dbReference>
<dbReference type="InterPro" id="IPR036188">
    <property type="entry name" value="FAD/NAD-bd_sf"/>
</dbReference>
<dbReference type="RefSeq" id="XP_046014291.1">
    <property type="nucleotide sequence ID" value="XM_046158601.1"/>
</dbReference>
<dbReference type="GO" id="GO:0008115">
    <property type="term" value="F:sarcosine oxidase activity"/>
    <property type="evidence" value="ECO:0007669"/>
    <property type="project" value="TreeGrafter"/>
</dbReference>
<feature type="region of interest" description="Disordered" evidence="6">
    <location>
        <begin position="360"/>
        <end position="418"/>
    </location>
</feature>
<evidence type="ECO:0000256" key="1">
    <source>
        <dbReference type="ARBA" id="ARBA00001974"/>
    </source>
</evidence>
<dbReference type="AlphaFoldDB" id="A0A9P9BPT6"/>
<protein>
    <submittedName>
        <fullName evidence="8">FAD dependent oxidoreductase</fullName>
    </submittedName>
</protein>
<dbReference type="Gene3D" id="3.30.9.10">
    <property type="entry name" value="D-Amino Acid Oxidase, subunit A, domain 2"/>
    <property type="match status" value="1"/>
</dbReference>
<dbReference type="PANTHER" id="PTHR10961:SF45">
    <property type="entry name" value="FAD DEPENDENT OXIDOREDUCTASE DOMAIN-CONTAINING PROTEIN-RELATED"/>
    <property type="match status" value="1"/>
</dbReference>
<keyword evidence="3" id="KW-0285">Flavoprotein</keyword>
<dbReference type="GeneID" id="70188147"/>
<dbReference type="GO" id="GO:0050660">
    <property type="term" value="F:flavin adenine dinucleotide binding"/>
    <property type="evidence" value="ECO:0007669"/>
    <property type="project" value="InterPro"/>
</dbReference>
<keyword evidence="5" id="KW-0560">Oxidoreductase</keyword>
<keyword evidence="9" id="KW-1185">Reference proteome</keyword>
<dbReference type="EMBL" id="JAGTJQ010000004">
    <property type="protein sequence ID" value="KAH7033459.1"/>
    <property type="molecule type" value="Genomic_DNA"/>
</dbReference>
<evidence type="ECO:0000256" key="4">
    <source>
        <dbReference type="ARBA" id="ARBA00022827"/>
    </source>
</evidence>
<dbReference type="GO" id="GO:0004657">
    <property type="term" value="F:proline dehydrogenase activity"/>
    <property type="evidence" value="ECO:0007669"/>
    <property type="project" value="TreeGrafter"/>
</dbReference>
<name>A0A9P9BPT6_9PEZI</name>
<evidence type="ECO:0000313" key="9">
    <source>
        <dbReference type="Proteomes" id="UP000756346"/>
    </source>
</evidence>
<feature type="domain" description="FAD dependent oxidoreductase" evidence="7">
    <location>
        <begin position="28"/>
        <end position="490"/>
    </location>
</feature>
<accession>A0A9P9BPT6</accession>
<evidence type="ECO:0000256" key="5">
    <source>
        <dbReference type="ARBA" id="ARBA00023002"/>
    </source>
</evidence>
<dbReference type="SUPFAM" id="SSF51905">
    <property type="entry name" value="FAD/NAD(P)-binding domain"/>
    <property type="match status" value="1"/>
</dbReference>
<evidence type="ECO:0000256" key="6">
    <source>
        <dbReference type="SAM" id="MobiDB-lite"/>
    </source>
</evidence>
<gene>
    <name evidence="8" type="ORF">B0I36DRAFT_362124</name>
</gene>
<feature type="region of interest" description="Disordered" evidence="6">
    <location>
        <begin position="239"/>
        <end position="262"/>
    </location>
</feature>
<reference evidence="8" key="1">
    <citation type="journal article" date="2021" name="Nat. Commun.">
        <title>Genetic determinants of endophytism in the Arabidopsis root mycobiome.</title>
        <authorList>
            <person name="Mesny F."/>
            <person name="Miyauchi S."/>
            <person name="Thiergart T."/>
            <person name="Pickel B."/>
            <person name="Atanasova L."/>
            <person name="Karlsson M."/>
            <person name="Huettel B."/>
            <person name="Barry K.W."/>
            <person name="Haridas S."/>
            <person name="Chen C."/>
            <person name="Bauer D."/>
            <person name="Andreopoulos W."/>
            <person name="Pangilinan J."/>
            <person name="LaButti K."/>
            <person name="Riley R."/>
            <person name="Lipzen A."/>
            <person name="Clum A."/>
            <person name="Drula E."/>
            <person name="Henrissat B."/>
            <person name="Kohler A."/>
            <person name="Grigoriev I.V."/>
            <person name="Martin F.M."/>
            <person name="Hacquard S."/>
        </authorList>
    </citation>
    <scope>NUCLEOTIDE SEQUENCE</scope>
    <source>
        <strain evidence="8">MPI-CAGE-CH-0230</strain>
    </source>
</reference>
<dbReference type="InterPro" id="IPR045170">
    <property type="entry name" value="MTOX"/>
</dbReference>
<dbReference type="PANTHER" id="PTHR10961">
    <property type="entry name" value="PEROXISOMAL SARCOSINE OXIDASE"/>
    <property type="match status" value="1"/>
</dbReference>
<evidence type="ECO:0000256" key="3">
    <source>
        <dbReference type="ARBA" id="ARBA00022630"/>
    </source>
</evidence>
<dbReference type="Proteomes" id="UP000756346">
    <property type="component" value="Unassembled WGS sequence"/>
</dbReference>
<dbReference type="OrthoDB" id="2219495at2759"/>
<evidence type="ECO:0000313" key="8">
    <source>
        <dbReference type="EMBL" id="KAH7033459.1"/>
    </source>
</evidence>
<dbReference type="Gene3D" id="3.50.50.60">
    <property type="entry name" value="FAD/NAD(P)-binding domain"/>
    <property type="match status" value="1"/>
</dbReference>
<organism evidence="8 9">
    <name type="scientific">Microdochium trichocladiopsis</name>
    <dbReference type="NCBI Taxonomy" id="1682393"/>
    <lineage>
        <taxon>Eukaryota</taxon>
        <taxon>Fungi</taxon>
        <taxon>Dikarya</taxon>
        <taxon>Ascomycota</taxon>
        <taxon>Pezizomycotina</taxon>
        <taxon>Sordariomycetes</taxon>
        <taxon>Xylariomycetidae</taxon>
        <taxon>Xylariales</taxon>
        <taxon>Microdochiaceae</taxon>
        <taxon>Microdochium</taxon>
    </lineage>
</organism>
<feature type="compositionally biased region" description="Basic and acidic residues" evidence="6">
    <location>
        <begin position="533"/>
        <end position="542"/>
    </location>
</feature>
<proteinExistence type="inferred from homology"/>
<evidence type="ECO:0000259" key="7">
    <source>
        <dbReference type="Pfam" id="PF01266"/>
    </source>
</evidence>
<comment type="cofactor">
    <cofactor evidence="1">
        <name>FAD</name>
        <dbReference type="ChEBI" id="CHEBI:57692"/>
    </cofactor>
</comment>
<evidence type="ECO:0000256" key="2">
    <source>
        <dbReference type="ARBA" id="ARBA00010989"/>
    </source>
</evidence>
<feature type="compositionally biased region" description="Basic and acidic residues" evidence="6">
    <location>
        <begin position="367"/>
        <end position="385"/>
    </location>
</feature>
<sequence>MAEASVEPPSPPTQGSARSQKTDRNDPILIVGAGVFGLSLAHELVARRGYTDVTVLDRALPPVPDGSSVDVSRIVRSEYADPVYTRMAKEAIVQWRRGGDGGDDEGGYAPWYDESGFVIIAEGDHHPYTAKALEEGRKNTVVVAAEAAAGKNGSETTTASSRAEGFTAAEAGARITEMYPAVQAHMQGYSAVHNPDGGWADAAGAIGELARRASRAGVNFVTGRRGTVVRLKYAPSSSDAYATAPASSSTATSTGGDDCKVEGNRKAIGVETLAGETMLASRVVLAAGAWTNNLLPGVEHAFLATGQPVAFVQLTQAEADTLRPRHPVIVNLSTGVFCFPPTPGPGGNVLKVARHGYGFATSVRPGHSQEDHLQIQRQHEPEQDPQKQQGGGGAGGTERTISSPARDADNSASGYLPDDADAALREGFRQFFPQFADRPWSKRRMCWYTDTAKGDFVVDNHPSVEGVFFATGGSGHGFKFLPVLGRYLADCFEDKASPEIREKWRLPTPPEGETVTALSMIGDGSRAGPPLRRLTEAEQAKL</sequence>
<dbReference type="Pfam" id="PF01266">
    <property type="entry name" value="DAO"/>
    <property type="match status" value="1"/>
</dbReference>
<dbReference type="GO" id="GO:0050031">
    <property type="term" value="F:L-pipecolate oxidase activity"/>
    <property type="evidence" value="ECO:0007669"/>
    <property type="project" value="TreeGrafter"/>
</dbReference>
<keyword evidence="4" id="KW-0274">FAD</keyword>
<feature type="compositionally biased region" description="Low complexity" evidence="6">
    <location>
        <begin position="239"/>
        <end position="256"/>
    </location>
</feature>